<protein>
    <submittedName>
        <fullName evidence="1">Uncharacterized protein</fullName>
    </submittedName>
</protein>
<gene>
    <name evidence="1" type="ORF">EG68_12323</name>
</gene>
<dbReference type="AlphaFoldDB" id="A0A8S9YD35"/>
<feature type="non-terminal residue" evidence="1">
    <location>
        <position position="1"/>
    </location>
</feature>
<proteinExistence type="predicted"/>
<accession>A0A8S9YD35</accession>
<keyword evidence="2" id="KW-1185">Reference proteome</keyword>
<name>A0A8S9YD35_9TREM</name>
<reference evidence="1" key="1">
    <citation type="submission" date="2019-07" db="EMBL/GenBank/DDBJ databases">
        <title>Annotation for the trematode Paragonimus miyazaki's.</title>
        <authorList>
            <person name="Choi Y.-J."/>
        </authorList>
    </citation>
    <scope>NUCLEOTIDE SEQUENCE</scope>
    <source>
        <strain evidence="1">Japan</strain>
    </source>
</reference>
<evidence type="ECO:0000313" key="2">
    <source>
        <dbReference type="Proteomes" id="UP000822476"/>
    </source>
</evidence>
<organism evidence="1 2">
    <name type="scientific">Paragonimus skrjabini miyazakii</name>
    <dbReference type="NCBI Taxonomy" id="59628"/>
    <lineage>
        <taxon>Eukaryota</taxon>
        <taxon>Metazoa</taxon>
        <taxon>Spiralia</taxon>
        <taxon>Lophotrochozoa</taxon>
        <taxon>Platyhelminthes</taxon>
        <taxon>Trematoda</taxon>
        <taxon>Digenea</taxon>
        <taxon>Plagiorchiida</taxon>
        <taxon>Troglotremata</taxon>
        <taxon>Troglotrematidae</taxon>
        <taxon>Paragonimus</taxon>
    </lineage>
</organism>
<dbReference type="EMBL" id="JTDE01011175">
    <property type="protein sequence ID" value="KAF7234212.1"/>
    <property type="molecule type" value="Genomic_DNA"/>
</dbReference>
<sequence length="71" mass="7853">PHQLILFILTQVDRDRVIQTLCVPIRFDVLFHCIGLLCFCYVTTISTGGTGCAISNECKAVDAVQPLRTKS</sequence>
<evidence type="ECO:0000313" key="1">
    <source>
        <dbReference type="EMBL" id="KAF7234212.1"/>
    </source>
</evidence>
<dbReference type="Proteomes" id="UP000822476">
    <property type="component" value="Unassembled WGS sequence"/>
</dbReference>
<comment type="caution">
    <text evidence="1">The sequence shown here is derived from an EMBL/GenBank/DDBJ whole genome shotgun (WGS) entry which is preliminary data.</text>
</comment>